<protein>
    <submittedName>
        <fullName evidence="3">Flagellar protein FlgN</fullName>
    </submittedName>
</protein>
<dbReference type="Proteomes" id="UP000042527">
    <property type="component" value="Unassembled WGS sequence"/>
</dbReference>
<keyword evidence="1" id="KW-0175">Coiled coil</keyword>
<dbReference type="AlphaFoldDB" id="A0A0B7GYP2"/>
<keyword evidence="3" id="KW-0969">Cilium</keyword>
<feature type="coiled-coil region" evidence="1">
    <location>
        <begin position="20"/>
        <end position="47"/>
    </location>
</feature>
<dbReference type="GeneID" id="57752988"/>
<keyword evidence="4" id="KW-1185">Reference proteome</keyword>
<dbReference type="RefSeq" id="WP_148878986.1">
    <property type="nucleotide sequence ID" value="NZ_CDNC01000014.1"/>
</dbReference>
<evidence type="ECO:0000313" key="4">
    <source>
        <dbReference type="Proteomes" id="UP000042527"/>
    </source>
</evidence>
<dbReference type="Proteomes" id="UP000323594">
    <property type="component" value="Chromosome"/>
</dbReference>
<dbReference type="EMBL" id="CDNC01000014">
    <property type="protein sequence ID" value="CEM61791.1"/>
    <property type="molecule type" value="Genomic_DNA"/>
</dbReference>
<gene>
    <name evidence="3" type="ORF">FUT82_10285</name>
    <name evidence="2" type="ORF">TPHV1_210024</name>
</gene>
<reference evidence="3 5" key="3">
    <citation type="submission" date="2019-08" db="EMBL/GenBank/DDBJ databases">
        <authorList>
            <person name="Kuhnert P."/>
        </authorList>
    </citation>
    <scope>NUCLEOTIDE SEQUENCE [LARGE SCALE GENOMIC DNA]</scope>
    <source>
        <strain evidence="3 5">B36.5</strain>
    </source>
</reference>
<evidence type="ECO:0000256" key="1">
    <source>
        <dbReference type="SAM" id="Coils"/>
    </source>
</evidence>
<proteinExistence type="predicted"/>
<keyword evidence="3" id="KW-0966">Cell projection</keyword>
<organism evidence="2 4">
    <name type="scientific">Treponema phagedenis</name>
    <dbReference type="NCBI Taxonomy" id="162"/>
    <lineage>
        <taxon>Bacteria</taxon>
        <taxon>Pseudomonadati</taxon>
        <taxon>Spirochaetota</taxon>
        <taxon>Spirochaetia</taxon>
        <taxon>Spirochaetales</taxon>
        <taxon>Treponemataceae</taxon>
        <taxon>Treponema</taxon>
    </lineage>
</organism>
<evidence type="ECO:0000313" key="5">
    <source>
        <dbReference type="Proteomes" id="UP000323594"/>
    </source>
</evidence>
<accession>A0A0B7GYP2</accession>
<evidence type="ECO:0000313" key="2">
    <source>
        <dbReference type="EMBL" id="CEM61791.1"/>
    </source>
</evidence>
<reference evidence="2" key="2">
    <citation type="submission" date="2015-01" db="EMBL/GenBank/DDBJ databases">
        <authorList>
            <person name="Xiang T."/>
            <person name="Song Y."/>
            <person name="Huang L."/>
            <person name="Wang B."/>
            <person name="Wu P."/>
        </authorList>
    </citation>
    <scope>NUCLEOTIDE SEQUENCE [LARGE SCALE GENOMIC DNA]</scope>
    <source>
        <strain evidence="2">V1</strain>
    </source>
</reference>
<name>A0A0B7GYP2_TREPH</name>
<dbReference type="EMBL" id="CP042817">
    <property type="protein sequence ID" value="QEJ98346.1"/>
    <property type="molecule type" value="Genomic_DNA"/>
</dbReference>
<dbReference type="OrthoDB" id="361199at2"/>
<sequence>MQMQTMSLTNEEIAHRVAILKRLRGLLEEQRDKFKEYLQVLEAQENSILKEDSEAILHHVELEESILTEINTIQKVIDPMEHLYKTVHTNTDETTIPHLKTDLAKLQNQVLARNKKNRDLLKEHLVDLRTKIASMQRPRYNTGVYTDSANIGNVINIVS</sequence>
<keyword evidence="3" id="KW-0282">Flagellum</keyword>
<reference evidence="4" key="1">
    <citation type="submission" date="2015-01" db="EMBL/GenBank/DDBJ databases">
        <authorList>
            <person name="Manzoor Shahid"/>
            <person name="Zubair Saima"/>
        </authorList>
    </citation>
    <scope>NUCLEOTIDE SEQUENCE [LARGE SCALE GENOMIC DNA]</scope>
    <source>
        <strain evidence="4">V1</strain>
    </source>
</reference>
<evidence type="ECO:0000313" key="3">
    <source>
        <dbReference type="EMBL" id="QEJ98346.1"/>
    </source>
</evidence>